<dbReference type="PANTHER" id="PTHR42810">
    <property type="entry name" value="PURINE PERMEASE C1399.01C-RELATED"/>
    <property type="match status" value="1"/>
</dbReference>
<evidence type="ECO:0000256" key="1">
    <source>
        <dbReference type="ARBA" id="ARBA00004651"/>
    </source>
</evidence>
<reference evidence="9 10" key="1">
    <citation type="submission" date="2016-05" db="EMBL/GenBank/DDBJ databases">
        <title>Whole genome sequencing of Tetragenococcus halophilus subsp. halophilus NISL 7118.</title>
        <authorList>
            <person name="Shiwa Y."/>
            <person name="Nishimura I."/>
            <person name="Yoshikawa H."/>
            <person name="Koyama Y."/>
            <person name="Oguma T."/>
        </authorList>
    </citation>
    <scope>NUCLEOTIDE SEQUENCE [LARGE SCALE GENOMIC DNA]</scope>
    <source>
        <strain evidence="9 10">NISL 7118</strain>
    </source>
</reference>
<evidence type="ECO:0000256" key="2">
    <source>
        <dbReference type="ARBA" id="ARBA00008821"/>
    </source>
</evidence>
<keyword evidence="7 8" id="KW-0472">Membrane</keyword>
<keyword evidence="10" id="KW-1185">Reference proteome</keyword>
<feature type="transmembrane region" description="Helical" evidence="8">
    <location>
        <begin position="20"/>
        <end position="42"/>
    </location>
</feature>
<dbReference type="AlphaFoldDB" id="A0A2H6CR36"/>
<feature type="transmembrane region" description="Helical" evidence="8">
    <location>
        <begin position="326"/>
        <end position="349"/>
    </location>
</feature>
<evidence type="ECO:0000256" key="3">
    <source>
        <dbReference type="ARBA" id="ARBA00022448"/>
    </source>
</evidence>
<dbReference type="Pfam" id="PF00860">
    <property type="entry name" value="Xan_ur_permease"/>
    <property type="match status" value="1"/>
</dbReference>
<feature type="transmembrane region" description="Helical" evidence="8">
    <location>
        <begin position="137"/>
        <end position="156"/>
    </location>
</feature>
<comment type="subcellular location">
    <subcellularLocation>
        <location evidence="1">Cell membrane</location>
        <topology evidence="1">Multi-pass membrane protein</topology>
    </subcellularLocation>
</comment>
<evidence type="ECO:0000313" key="10">
    <source>
        <dbReference type="Proteomes" id="UP000236214"/>
    </source>
</evidence>
<evidence type="ECO:0000256" key="7">
    <source>
        <dbReference type="ARBA" id="ARBA00023136"/>
    </source>
</evidence>
<dbReference type="NCBIfam" id="NF037981">
    <property type="entry name" value="NCS2_1"/>
    <property type="match status" value="1"/>
</dbReference>
<keyword evidence="4" id="KW-1003">Cell membrane</keyword>
<dbReference type="PROSITE" id="PS01116">
    <property type="entry name" value="XANTH_URACIL_PERMASE"/>
    <property type="match status" value="1"/>
</dbReference>
<gene>
    <name evidence="9" type="ORF">TEHN7118_0247</name>
</gene>
<dbReference type="EMBL" id="BDEC01000008">
    <property type="protein sequence ID" value="GBD67441.1"/>
    <property type="molecule type" value="Genomic_DNA"/>
</dbReference>
<dbReference type="InterPro" id="IPR006042">
    <property type="entry name" value="Xan_ur_permease"/>
</dbReference>
<evidence type="ECO:0000256" key="6">
    <source>
        <dbReference type="ARBA" id="ARBA00022989"/>
    </source>
</evidence>
<dbReference type="RefSeq" id="WP_103103291.1">
    <property type="nucleotide sequence ID" value="NZ_BDEC01000008.1"/>
</dbReference>
<keyword evidence="3" id="KW-0813">Transport</keyword>
<proteinExistence type="inferred from homology"/>
<feature type="transmembrane region" description="Helical" evidence="8">
    <location>
        <begin position="355"/>
        <end position="375"/>
    </location>
</feature>
<sequence>MNQNDQLPEVDEKLPLRQNLLLGLQHTVIAVLAAIPVPLLIATNVGLSPEQTRFFINAVIFGAGLSSLLMALNIIPKTSPKIPMVMGANFAVVPIASTTLNDAPNIETGFQIIAGSTMIVAILCFLAAPFWIKLQRFFPPVVVGTNLIVLGVSLLPNTFHWLMGDKAYNLTESIDYKTLLMALAIFIFHVIISKYFKGLLGNLTILISLIFGTLLALSLGMVDFSPVQEAPWFGLNLPFHYGLPKFDMTATLSFLIAIILGMVEISGTAMGIHNIVDKEMTESQFRRVLQSLGITTFISGLFNGVQPTAFVQNVGILDLSKVKSRFAIATAGFMLVFIGFIPKFSALISAIPDPVLGGLGFAIFGIIIGSGINILKQVSFEGNQNMLIIGLSVGVCMLPSVYPNFYANFPAVVQNIFGSGILAGSLTAIILNLFFNFKEIKNNIK</sequence>
<evidence type="ECO:0000256" key="8">
    <source>
        <dbReference type="SAM" id="Phobius"/>
    </source>
</evidence>
<feature type="transmembrane region" description="Helical" evidence="8">
    <location>
        <begin position="387"/>
        <end position="406"/>
    </location>
</feature>
<evidence type="ECO:0000313" key="9">
    <source>
        <dbReference type="EMBL" id="GBD67441.1"/>
    </source>
</evidence>
<feature type="transmembrane region" description="Helical" evidence="8">
    <location>
        <begin position="176"/>
        <end position="196"/>
    </location>
</feature>
<feature type="transmembrane region" description="Helical" evidence="8">
    <location>
        <begin position="412"/>
        <end position="435"/>
    </location>
</feature>
<accession>A0A2H6CR36</accession>
<evidence type="ECO:0000256" key="4">
    <source>
        <dbReference type="ARBA" id="ARBA00022475"/>
    </source>
</evidence>
<name>A0A2H6CR36_TETHA</name>
<comment type="caution">
    <text evidence="9">The sequence shown here is derived from an EMBL/GenBank/DDBJ whole genome shotgun (WGS) entry which is preliminary data.</text>
</comment>
<dbReference type="Proteomes" id="UP000236214">
    <property type="component" value="Unassembled WGS sequence"/>
</dbReference>
<organism evidence="9 10">
    <name type="scientific">Tetragenococcus halophilus subsp. halophilus</name>
    <dbReference type="NCBI Taxonomy" id="1513897"/>
    <lineage>
        <taxon>Bacteria</taxon>
        <taxon>Bacillati</taxon>
        <taxon>Bacillota</taxon>
        <taxon>Bacilli</taxon>
        <taxon>Lactobacillales</taxon>
        <taxon>Enterococcaceae</taxon>
        <taxon>Tetragenococcus</taxon>
    </lineage>
</organism>
<feature type="transmembrane region" description="Helical" evidence="8">
    <location>
        <begin position="203"/>
        <end position="222"/>
    </location>
</feature>
<dbReference type="PANTHER" id="PTHR42810:SF4">
    <property type="entry name" value="URIC ACID TRANSPORTER UACT"/>
    <property type="match status" value="1"/>
</dbReference>
<feature type="transmembrane region" description="Helical" evidence="8">
    <location>
        <begin position="112"/>
        <end position="132"/>
    </location>
</feature>
<protein>
    <submittedName>
        <fullName evidence="9">Putative transporter</fullName>
    </submittedName>
</protein>
<keyword evidence="5 8" id="KW-0812">Transmembrane</keyword>
<feature type="transmembrane region" description="Helical" evidence="8">
    <location>
        <begin position="252"/>
        <end position="276"/>
    </location>
</feature>
<dbReference type="GO" id="GO:0005886">
    <property type="term" value="C:plasma membrane"/>
    <property type="evidence" value="ECO:0007669"/>
    <property type="project" value="UniProtKB-SubCell"/>
</dbReference>
<dbReference type="GO" id="GO:0042907">
    <property type="term" value="F:xanthine transmembrane transporter activity"/>
    <property type="evidence" value="ECO:0007669"/>
    <property type="project" value="TreeGrafter"/>
</dbReference>
<dbReference type="InterPro" id="IPR006043">
    <property type="entry name" value="NCS2"/>
</dbReference>
<comment type="similarity">
    <text evidence="2">Belongs to the nucleobase:cation symporter-2 (NCS2) (TC 2.A.40) family.</text>
</comment>
<keyword evidence="6 8" id="KW-1133">Transmembrane helix</keyword>
<feature type="transmembrane region" description="Helical" evidence="8">
    <location>
        <begin position="54"/>
        <end position="75"/>
    </location>
</feature>
<evidence type="ECO:0000256" key="5">
    <source>
        <dbReference type="ARBA" id="ARBA00022692"/>
    </source>
</evidence>